<name>G3MBD5_9CAUD</name>
<feature type="region of interest" description="Disordered" evidence="1">
    <location>
        <begin position="243"/>
        <end position="264"/>
    </location>
</feature>
<dbReference type="InterPro" id="IPR036013">
    <property type="entry name" value="Band_7/SPFH_dom_sf"/>
</dbReference>
<dbReference type="EMBL" id="JN638751">
    <property type="protein sequence ID" value="AEO93336.1"/>
    <property type="molecule type" value="Genomic_DNA"/>
</dbReference>
<dbReference type="Gene3D" id="3.30.479.30">
    <property type="entry name" value="Band 7 domain"/>
    <property type="match status" value="1"/>
</dbReference>
<sequence length="318" mass="35990">MKIKKKASLIIMTALLASTLAGCRQPYDKPEFVEIGPNETAFVLQMEGDTKDQGKFESEEFLMENLVAAKRIEIPHKWIKTGRGWWKGKYVDKIRVIKVDRTTVTREWTTEGEKKQGIKVESKDSIKFSVGTSATAQIVDHESAAKFLFWYSGRTLADVMDTEIRNRFETAYIEEISKLTMEEIRGDKSNSMNVVRKQVESYFAERGITLSNIGYKGELVYDDPEVQKALSAQFVAEQNKKAQDTINSTNEEKANSEARAAATRQKSLEAQTRIMELENQKALIEKLDKVDLPKVWMSGSNSTILDLPADLLEGTSKK</sequence>
<evidence type="ECO:0000259" key="2">
    <source>
        <dbReference type="Pfam" id="PF01145"/>
    </source>
</evidence>
<reference evidence="3 4" key="1">
    <citation type="submission" date="2011-09" db="EMBL/GenBank/DDBJ databases">
        <authorList>
            <person name="Pope W.H."/>
            <person name="Pedulla M.L."/>
            <person name="Ford M.E."/>
            <person name="Peebles C.L."/>
            <person name="Hatfull G.H."/>
            <person name="Hendrix R.W."/>
        </authorList>
    </citation>
    <scope>NUCLEOTIDE SEQUENCE [LARGE SCALE GENOMIC DNA]</scope>
    <source>
        <strain evidence="3">G</strain>
    </source>
</reference>
<dbReference type="InterPro" id="IPR001107">
    <property type="entry name" value="Band_7"/>
</dbReference>
<dbReference type="SUPFAM" id="SSF117892">
    <property type="entry name" value="Band 7/SPFH domain"/>
    <property type="match status" value="1"/>
</dbReference>
<dbReference type="Pfam" id="PF01145">
    <property type="entry name" value="Band_7"/>
    <property type="match status" value="1"/>
</dbReference>
<feature type="domain" description="Band 7" evidence="2">
    <location>
        <begin position="98"/>
        <end position="251"/>
    </location>
</feature>
<keyword evidence="4" id="KW-1185">Reference proteome</keyword>
<organism evidence="3 4">
    <name type="scientific">Bacillus phage G</name>
    <dbReference type="NCBI Taxonomy" id="2884420"/>
    <lineage>
        <taxon>Viruses</taxon>
        <taxon>Duplodnaviria</taxon>
        <taxon>Heunggongvirae</taxon>
        <taxon>Uroviricota</taxon>
        <taxon>Caudoviricetes</taxon>
        <taxon>Donellivirus</taxon>
        <taxon>Donellivirus gee</taxon>
    </lineage>
</organism>
<evidence type="ECO:0000256" key="1">
    <source>
        <dbReference type="SAM" id="MobiDB-lite"/>
    </source>
</evidence>
<dbReference type="GeneID" id="18563284"/>
<evidence type="ECO:0000313" key="3">
    <source>
        <dbReference type="EMBL" id="AEO93336.1"/>
    </source>
</evidence>
<gene>
    <name evidence="3" type="primary">65</name>
    <name evidence="3" type="ORF">G_65</name>
</gene>
<dbReference type="RefSeq" id="YP_009015376.1">
    <property type="nucleotide sequence ID" value="NC_023719.1"/>
</dbReference>
<protein>
    <submittedName>
        <fullName evidence="3">Gp65</fullName>
    </submittedName>
</protein>
<accession>G3MBD5</accession>
<dbReference type="Proteomes" id="UP000009273">
    <property type="component" value="Segment"/>
</dbReference>
<dbReference type="KEGG" id="vg:18563284"/>
<proteinExistence type="predicted"/>
<dbReference type="PROSITE" id="PS51257">
    <property type="entry name" value="PROKAR_LIPOPROTEIN"/>
    <property type="match status" value="1"/>
</dbReference>
<evidence type="ECO:0000313" key="4">
    <source>
        <dbReference type="Proteomes" id="UP000009273"/>
    </source>
</evidence>